<name>A0A6A6G8Q9_9PEZI</name>
<dbReference type="OrthoDB" id="10456919at2759"/>
<evidence type="ECO:0000256" key="1">
    <source>
        <dbReference type="SAM" id="MobiDB-lite"/>
    </source>
</evidence>
<feature type="compositionally biased region" description="Basic and acidic residues" evidence="1">
    <location>
        <begin position="214"/>
        <end position="227"/>
    </location>
</feature>
<proteinExistence type="predicted"/>
<evidence type="ECO:0000313" key="3">
    <source>
        <dbReference type="Proteomes" id="UP000799538"/>
    </source>
</evidence>
<reference evidence="3" key="1">
    <citation type="journal article" date="2020" name="Stud. Mycol.">
        <title>101 Dothideomycetes genomes: A test case for predicting lifestyles and emergence of pathogens.</title>
        <authorList>
            <person name="Haridas S."/>
            <person name="Albert R."/>
            <person name="Binder M."/>
            <person name="Bloem J."/>
            <person name="LaButti K."/>
            <person name="Salamov A."/>
            <person name="Andreopoulos B."/>
            <person name="Baker S."/>
            <person name="Barry K."/>
            <person name="Bills G."/>
            <person name="Bluhm B."/>
            <person name="Cannon C."/>
            <person name="Castanera R."/>
            <person name="Culley D."/>
            <person name="Daum C."/>
            <person name="Ezra D."/>
            <person name="Gonzalez J."/>
            <person name="Henrissat B."/>
            <person name="Kuo A."/>
            <person name="Liang C."/>
            <person name="Lipzen A."/>
            <person name="Lutzoni F."/>
            <person name="Magnuson J."/>
            <person name="Mondo S."/>
            <person name="Nolan M."/>
            <person name="Ohm R."/>
            <person name="Pangilinan J."/>
            <person name="Park H.-J."/>
            <person name="Ramirez L."/>
            <person name="Alfaro M."/>
            <person name="Sun H."/>
            <person name="Tritt A."/>
            <person name="Yoshinaga Y."/>
            <person name="Zwiers L.-H."/>
            <person name="Turgeon B."/>
            <person name="Goodwin S."/>
            <person name="Spatafora J."/>
            <person name="Crous P."/>
            <person name="Grigoriev I."/>
        </authorList>
    </citation>
    <scope>NUCLEOTIDE SEQUENCE [LARGE SCALE GENOMIC DNA]</scope>
    <source>
        <strain evidence="3">CECT 20119</strain>
    </source>
</reference>
<evidence type="ECO:0000313" key="2">
    <source>
        <dbReference type="EMBL" id="KAF2222057.1"/>
    </source>
</evidence>
<feature type="region of interest" description="Disordered" evidence="1">
    <location>
        <begin position="149"/>
        <end position="227"/>
    </location>
</feature>
<dbReference type="Proteomes" id="UP000799538">
    <property type="component" value="Unassembled WGS sequence"/>
</dbReference>
<feature type="region of interest" description="Disordered" evidence="1">
    <location>
        <begin position="74"/>
        <end position="132"/>
    </location>
</feature>
<organism evidence="2 3">
    <name type="scientific">Elsinoe ampelina</name>
    <dbReference type="NCBI Taxonomy" id="302913"/>
    <lineage>
        <taxon>Eukaryota</taxon>
        <taxon>Fungi</taxon>
        <taxon>Dikarya</taxon>
        <taxon>Ascomycota</taxon>
        <taxon>Pezizomycotina</taxon>
        <taxon>Dothideomycetes</taxon>
        <taxon>Dothideomycetidae</taxon>
        <taxon>Myriangiales</taxon>
        <taxon>Elsinoaceae</taxon>
        <taxon>Elsinoe</taxon>
    </lineage>
</organism>
<feature type="compositionally biased region" description="Basic and acidic residues" evidence="1">
    <location>
        <begin position="76"/>
        <end position="87"/>
    </location>
</feature>
<dbReference type="EMBL" id="ML992509">
    <property type="protein sequence ID" value="KAF2222057.1"/>
    <property type="molecule type" value="Genomic_DNA"/>
</dbReference>
<accession>A0A6A6G8Q9</accession>
<feature type="region of interest" description="Disordered" evidence="1">
    <location>
        <begin position="1"/>
        <end position="30"/>
    </location>
</feature>
<sequence>MSMTRSNSDEVMLDSTSPRTDIIPVTGHTPSSRSSFTDAFTYNDSTIATMSISTDSNQSQSPLFARPSFMHASHRPQHDHTIDDRPWDSQTVPCREQSTAWSLIQDGNTGERGFRHLNGPSPYAADHATSASAASRIIPVEDTYIRRRSLLPSPTSPVDPRSRILPPPPGLGSKHAHPDSLQSSRPPQQPPNIPSARPHLAQRRSSLSLPPIRIQKDGYSDERRQPR</sequence>
<dbReference type="AlphaFoldDB" id="A0A6A6G8Q9"/>
<feature type="compositionally biased region" description="Polar residues" evidence="1">
    <location>
        <begin position="88"/>
        <end position="108"/>
    </location>
</feature>
<gene>
    <name evidence="2" type="ORF">BDZ85DRAFT_136579</name>
</gene>
<protein>
    <submittedName>
        <fullName evidence="2">Uncharacterized protein</fullName>
    </submittedName>
</protein>
<keyword evidence="3" id="KW-1185">Reference proteome</keyword>